<feature type="compositionally biased region" description="Basic and acidic residues" evidence="1">
    <location>
        <begin position="63"/>
        <end position="74"/>
    </location>
</feature>
<dbReference type="Pfam" id="PF12146">
    <property type="entry name" value="Hydrolase_4"/>
    <property type="match status" value="1"/>
</dbReference>
<feature type="domain" description="Serine aminopeptidase S33" evidence="2">
    <location>
        <begin position="92"/>
        <end position="329"/>
    </location>
</feature>
<gene>
    <name evidence="3" type="ORF">O4H49_11230</name>
</gene>
<keyword evidence="4" id="KW-1185">Reference proteome</keyword>
<dbReference type="RefSeq" id="WP_269423512.1">
    <property type="nucleotide sequence ID" value="NZ_JAPWGY010000003.1"/>
</dbReference>
<evidence type="ECO:0000259" key="2">
    <source>
        <dbReference type="Pfam" id="PF12146"/>
    </source>
</evidence>
<dbReference type="InterPro" id="IPR051044">
    <property type="entry name" value="MAG_DAG_Lipase"/>
</dbReference>
<protein>
    <submittedName>
        <fullName evidence="3">Lysophospholipase</fullName>
    </submittedName>
</protein>
<sequence length="377" mass="40712">MLFSRSVALRFVILLLILGGLGACAPRLAPPGSLSNAAALTPDSLITEDGLPLPLRSWLPGDVKSRGETTDHSSTETNRVPLISPASTLPPKPKAIILALHGFNDYSNAFDGPGTYWAKAGIATYAYDQRGFGAAPHRGLWGGHDRMIADLRNAIARLHDKHPDTPLFLVGESMGGAVIMAALQENPPLDVDGIVLSAPAVWARQTMPWYQRASLWLVAHTTPWASFTGSGLKIQASDNIPMLIGLGKDPLVIKSTRIDAVYGLTDLMDAAYEAPGNLTLPALLLYGEKDEVVPWKPTRDVWQSLPNGIGKEQRAALYEEGWHMLLRDLQAETVLNDIAHWIINPTAPLPSAADANARQALINNTEQLQTGEIPKAE</sequence>
<dbReference type="EMBL" id="JAPWGY010000003">
    <property type="protein sequence ID" value="MCZ4281353.1"/>
    <property type="molecule type" value="Genomic_DNA"/>
</dbReference>
<dbReference type="SUPFAM" id="SSF53474">
    <property type="entry name" value="alpha/beta-Hydrolases"/>
    <property type="match status" value="1"/>
</dbReference>
<dbReference type="Proteomes" id="UP001069802">
    <property type="component" value="Unassembled WGS sequence"/>
</dbReference>
<dbReference type="InterPro" id="IPR022742">
    <property type="entry name" value="Hydrolase_4"/>
</dbReference>
<accession>A0ABT4LJS2</accession>
<evidence type="ECO:0000313" key="4">
    <source>
        <dbReference type="Proteomes" id="UP001069802"/>
    </source>
</evidence>
<feature type="region of interest" description="Disordered" evidence="1">
    <location>
        <begin position="62"/>
        <end position="85"/>
    </location>
</feature>
<evidence type="ECO:0000313" key="3">
    <source>
        <dbReference type="EMBL" id="MCZ4281353.1"/>
    </source>
</evidence>
<dbReference type="InterPro" id="IPR029058">
    <property type="entry name" value="AB_hydrolase_fold"/>
</dbReference>
<dbReference type="Gene3D" id="3.40.50.1820">
    <property type="entry name" value="alpha/beta hydrolase"/>
    <property type="match status" value="1"/>
</dbReference>
<dbReference type="PANTHER" id="PTHR11614">
    <property type="entry name" value="PHOSPHOLIPASE-RELATED"/>
    <property type="match status" value="1"/>
</dbReference>
<dbReference type="PROSITE" id="PS51257">
    <property type="entry name" value="PROKAR_LIPOPROTEIN"/>
    <property type="match status" value="1"/>
</dbReference>
<comment type="caution">
    <text evidence="3">The sequence shown here is derived from an EMBL/GenBank/DDBJ whole genome shotgun (WGS) entry which is preliminary data.</text>
</comment>
<dbReference type="InterPro" id="IPR000073">
    <property type="entry name" value="AB_hydrolase_1"/>
</dbReference>
<dbReference type="PRINTS" id="PR00111">
    <property type="entry name" value="ABHYDROLASE"/>
</dbReference>
<proteinExistence type="predicted"/>
<name>A0ABT4LJS2_9PROT</name>
<evidence type="ECO:0000256" key="1">
    <source>
        <dbReference type="SAM" id="MobiDB-lite"/>
    </source>
</evidence>
<reference evidence="3" key="1">
    <citation type="submission" date="2022-12" db="EMBL/GenBank/DDBJ databases">
        <title>Bacterial isolates from different developmental stages of Nematostella vectensis.</title>
        <authorList>
            <person name="Fraune S."/>
        </authorList>
    </citation>
    <scope>NUCLEOTIDE SEQUENCE</scope>
    <source>
        <strain evidence="3">G21630-S1</strain>
    </source>
</reference>
<organism evidence="3 4">
    <name type="scientific">Kiloniella laminariae</name>
    <dbReference type="NCBI Taxonomy" id="454162"/>
    <lineage>
        <taxon>Bacteria</taxon>
        <taxon>Pseudomonadati</taxon>
        <taxon>Pseudomonadota</taxon>
        <taxon>Alphaproteobacteria</taxon>
        <taxon>Rhodospirillales</taxon>
        <taxon>Kiloniellaceae</taxon>
        <taxon>Kiloniella</taxon>
    </lineage>
</organism>